<keyword evidence="2" id="KW-1185">Reference proteome</keyword>
<dbReference type="OrthoDB" id="9813753at2"/>
<reference evidence="1 2" key="1">
    <citation type="submission" date="2015-03" db="EMBL/GenBank/DDBJ databases">
        <authorList>
            <person name="Hassan Y."/>
            <person name="Lepp D."/>
            <person name="Li X.-Z."/>
            <person name="Zhou T."/>
        </authorList>
    </citation>
    <scope>NUCLEOTIDE SEQUENCE [LARGE SCALE GENOMIC DNA]</scope>
    <source>
        <strain evidence="1 2">IPL18</strain>
    </source>
</reference>
<dbReference type="AlphaFoldDB" id="A0A0F5FKH0"/>
<comment type="caution">
    <text evidence="1">The sequence shown here is derived from an EMBL/GenBank/DDBJ whole genome shotgun (WGS) entry which is preliminary data.</text>
</comment>
<dbReference type="PATRIC" id="fig|429727.3.peg.1139"/>
<dbReference type="EMBL" id="JZEY01000054">
    <property type="protein sequence ID" value="KKB09394.1"/>
    <property type="molecule type" value="Genomic_DNA"/>
</dbReference>
<evidence type="ECO:0000313" key="1">
    <source>
        <dbReference type="EMBL" id="KKB09394.1"/>
    </source>
</evidence>
<dbReference type="STRING" id="429727.VE26_05505"/>
<evidence type="ECO:0008006" key="3">
    <source>
        <dbReference type="Google" id="ProtNLM"/>
    </source>
</evidence>
<accession>A0A0F5FKH0</accession>
<sequence>MASPKLTDEVKAFIVQSLACFDGLAVVVAAVKKDHGVEISRQLAESHDPTKKAGSKLGAKWKALFEETRKAFLEDTSQIAISHRAVRLRALQRMAEKAETQGNMVLAANFMEQAAKEVGDSYTNRRELTGKGGAPLQPPVIQFVVDEDSSEPTTV</sequence>
<evidence type="ECO:0000313" key="2">
    <source>
        <dbReference type="Proteomes" id="UP000033649"/>
    </source>
</evidence>
<gene>
    <name evidence="1" type="ORF">VE26_05505</name>
</gene>
<dbReference type="Pfam" id="PF10045">
    <property type="entry name" value="DUF2280"/>
    <property type="match status" value="1"/>
</dbReference>
<protein>
    <recommendedName>
        <fullName evidence="3">DUF2280 domain-containing protein</fullName>
    </recommendedName>
</protein>
<dbReference type="Proteomes" id="UP000033649">
    <property type="component" value="Unassembled WGS sequence"/>
</dbReference>
<name>A0A0F5FKH0_9HYPH</name>
<proteinExistence type="predicted"/>
<dbReference type="InterPro" id="IPR018738">
    <property type="entry name" value="DUF2280"/>
</dbReference>
<organism evidence="1 2">
    <name type="scientific">Devosia chinhatensis</name>
    <dbReference type="NCBI Taxonomy" id="429727"/>
    <lineage>
        <taxon>Bacteria</taxon>
        <taxon>Pseudomonadati</taxon>
        <taxon>Pseudomonadota</taxon>
        <taxon>Alphaproteobacteria</taxon>
        <taxon>Hyphomicrobiales</taxon>
        <taxon>Devosiaceae</taxon>
        <taxon>Devosia</taxon>
    </lineage>
</organism>
<dbReference type="RefSeq" id="WP_046104087.1">
    <property type="nucleotide sequence ID" value="NZ_JZEY01000054.1"/>
</dbReference>